<dbReference type="PROSITE" id="PS51668">
    <property type="entry name" value="TSAA_2"/>
    <property type="match status" value="1"/>
</dbReference>
<dbReference type="Proteomes" id="UP000228987">
    <property type="component" value="Unassembled WGS sequence"/>
</dbReference>
<dbReference type="EMBL" id="NVWI01000012">
    <property type="protein sequence ID" value="PCJ39833.1"/>
    <property type="molecule type" value="Genomic_DNA"/>
</dbReference>
<dbReference type="AlphaFoldDB" id="A0A2A5C7V4"/>
<evidence type="ECO:0000313" key="4">
    <source>
        <dbReference type="EMBL" id="PCJ39833.1"/>
    </source>
</evidence>
<evidence type="ECO:0000256" key="1">
    <source>
        <dbReference type="ARBA" id="ARBA00022691"/>
    </source>
</evidence>
<dbReference type="NCBIfam" id="TIGR00104">
    <property type="entry name" value="tRNA_TsaA"/>
    <property type="match status" value="1"/>
</dbReference>
<name>A0A2A5C7V4_9GAMM</name>
<accession>A0A2A5C7V4</accession>
<feature type="domain" description="TsaA-like" evidence="3">
    <location>
        <begin position="9"/>
        <end position="150"/>
    </location>
</feature>
<dbReference type="PANTHER" id="PTHR12818:SF0">
    <property type="entry name" value="TRNA (ADENINE(37)-N6)-METHYLTRANSFERASE"/>
    <property type="match status" value="1"/>
</dbReference>
<protein>
    <submittedName>
        <fullName evidence="4">tRNA (N6-threonylcarbamoyladenosine(37)-N6)-methyltransferase TrmO</fullName>
    </submittedName>
</protein>
<dbReference type="InterPro" id="IPR023368">
    <property type="entry name" value="UPF0066_cons_site"/>
</dbReference>
<dbReference type="SUPFAM" id="SSF118196">
    <property type="entry name" value="YaeB-like"/>
    <property type="match status" value="1"/>
</dbReference>
<keyword evidence="4" id="KW-0808">Transferase</keyword>
<dbReference type="InterPro" id="IPR023370">
    <property type="entry name" value="TrmO-like_N"/>
</dbReference>
<sequence>MHEKTPSIMNIIATIRSPYKQKFAIPRQPNLVKEAHGEIVFEKEFSDPNCLREIEQFSHLWLIFIFHASAEKGWSPTVQPPRLGGKESIGVFATRSTFRPNPIGLSVVENLGWKKKGTSLLLQVGGLDLLDGTPIIDIKPYLPYADALPQAKAGFAELAPSSDYEIEFSAEAERSLAELKSQYPELKNFITSVLKQDPRPAWRKKEFDDKRYGMSLYDFNIKWHVHEKQIHVISITSDSTPNVS</sequence>
<dbReference type="InterPro" id="IPR036413">
    <property type="entry name" value="YaeB-like_sf"/>
</dbReference>
<evidence type="ECO:0000313" key="5">
    <source>
        <dbReference type="Proteomes" id="UP000228987"/>
    </source>
</evidence>
<proteinExistence type="inferred from homology"/>
<comment type="caution">
    <text evidence="4">The sequence shown here is derived from an EMBL/GenBank/DDBJ whole genome shotgun (WGS) entry which is preliminary data.</text>
</comment>
<dbReference type="PANTHER" id="PTHR12818">
    <property type="entry name" value="TRNA (ADENINE(37)-N6)-METHYLTRANSFERASE"/>
    <property type="match status" value="1"/>
</dbReference>
<dbReference type="GO" id="GO:0089715">
    <property type="term" value="F:tRNA (L-threonylcarbamoyladenosine(37)-C2) methyltransferase activity"/>
    <property type="evidence" value="ECO:0007669"/>
    <property type="project" value="TreeGrafter"/>
</dbReference>
<reference evidence="5" key="1">
    <citation type="submission" date="2017-08" db="EMBL/GenBank/DDBJ databases">
        <title>A dynamic microbial community with high functional redundancy inhabits the cold, oxic subseafloor aquifer.</title>
        <authorList>
            <person name="Tully B.J."/>
            <person name="Wheat C.G."/>
            <person name="Glazer B.T."/>
            <person name="Huber J.A."/>
        </authorList>
    </citation>
    <scope>NUCLEOTIDE SEQUENCE [LARGE SCALE GENOMIC DNA]</scope>
</reference>
<dbReference type="Gene3D" id="2.40.30.70">
    <property type="entry name" value="YaeB-like"/>
    <property type="match status" value="1"/>
</dbReference>
<dbReference type="CDD" id="cd09281">
    <property type="entry name" value="UPF0066"/>
    <property type="match status" value="1"/>
</dbReference>
<dbReference type="InterPro" id="IPR041369">
    <property type="entry name" value="TrmO_C"/>
</dbReference>
<organism evidence="4 5">
    <name type="scientific">SAR86 cluster bacterium</name>
    <dbReference type="NCBI Taxonomy" id="2030880"/>
    <lineage>
        <taxon>Bacteria</taxon>
        <taxon>Pseudomonadati</taxon>
        <taxon>Pseudomonadota</taxon>
        <taxon>Gammaproteobacteria</taxon>
        <taxon>SAR86 cluster</taxon>
    </lineage>
</organism>
<dbReference type="InterPro" id="IPR040372">
    <property type="entry name" value="YaeB-like"/>
</dbReference>
<dbReference type="Pfam" id="PF18389">
    <property type="entry name" value="TrmO_C"/>
    <property type="match status" value="1"/>
</dbReference>
<dbReference type="GO" id="GO:0032259">
    <property type="term" value="P:methylation"/>
    <property type="evidence" value="ECO:0007669"/>
    <property type="project" value="UniProtKB-KW"/>
</dbReference>
<keyword evidence="1" id="KW-0949">S-adenosyl-L-methionine</keyword>
<keyword evidence="4" id="KW-0489">Methyltransferase</keyword>
<dbReference type="PROSITE" id="PS01318">
    <property type="entry name" value="TSAA_1"/>
    <property type="match status" value="1"/>
</dbReference>
<dbReference type="Gene3D" id="3.30.2310.10">
    <property type="entry name" value="YaeB-like"/>
    <property type="match status" value="1"/>
</dbReference>
<evidence type="ECO:0000256" key="2">
    <source>
        <dbReference type="ARBA" id="ARBA00033753"/>
    </source>
</evidence>
<dbReference type="InterPro" id="IPR036414">
    <property type="entry name" value="YaeB_N_sf"/>
</dbReference>
<gene>
    <name evidence="4" type="primary">tsaA</name>
    <name evidence="4" type="ORF">COA71_13185</name>
</gene>
<evidence type="ECO:0000259" key="3">
    <source>
        <dbReference type="PROSITE" id="PS51668"/>
    </source>
</evidence>
<comment type="similarity">
    <text evidence="2">Belongs to the tRNA methyltransferase O family.</text>
</comment>
<dbReference type="Pfam" id="PF01980">
    <property type="entry name" value="TrmO_N"/>
    <property type="match status" value="1"/>
</dbReference>